<name>X1S6G8_9ZZZZ</name>
<feature type="non-terminal residue" evidence="2">
    <location>
        <position position="1"/>
    </location>
</feature>
<dbReference type="SUPFAM" id="SSF52922">
    <property type="entry name" value="TK C-terminal domain-like"/>
    <property type="match status" value="1"/>
</dbReference>
<proteinExistence type="predicted"/>
<dbReference type="InterPro" id="IPR050722">
    <property type="entry name" value="Pyruvate:ferred/Flavod_OxRd"/>
</dbReference>
<gene>
    <name evidence="2" type="ORF">S12H4_39775</name>
</gene>
<evidence type="ECO:0000313" key="2">
    <source>
        <dbReference type="EMBL" id="GAI88642.1"/>
    </source>
</evidence>
<dbReference type="Gene3D" id="3.40.50.920">
    <property type="match status" value="1"/>
</dbReference>
<dbReference type="InterPro" id="IPR009014">
    <property type="entry name" value="Transketo_C/PFOR_II"/>
</dbReference>
<dbReference type="GO" id="GO:0006979">
    <property type="term" value="P:response to oxidative stress"/>
    <property type="evidence" value="ECO:0007669"/>
    <property type="project" value="TreeGrafter"/>
</dbReference>
<reference evidence="2" key="1">
    <citation type="journal article" date="2014" name="Front. Microbiol.">
        <title>High frequency of phylogenetically diverse reductive dehalogenase-homologous genes in deep subseafloor sedimentary metagenomes.</title>
        <authorList>
            <person name="Kawai M."/>
            <person name="Futagami T."/>
            <person name="Toyoda A."/>
            <person name="Takaki Y."/>
            <person name="Nishi S."/>
            <person name="Hori S."/>
            <person name="Arai W."/>
            <person name="Tsubouchi T."/>
            <person name="Morono Y."/>
            <person name="Uchiyama I."/>
            <person name="Ito T."/>
            <person name="Fujiyama A."/>
            <person name="Inagaki F."/>
            <person name="Takami H."/>
        </authorList>
    </citation>
    <scope>NUCLEOTIDE SEQUENCE</scope>
    <source>
        <strain evidence="2">Expedition CK06-06</strain>
    </source>
</reference>
<dbReference type="PANTHER" id="PTHR32154:SF0">
    <property type="entry name" value="PYRUVATE-FLAVODOXIN OXIDOREDUCTASE-RELATED"/>
    <property type="match status" value="1"/>
</dbReference>
<comment type="caution">
    <text evidence="2">The sequence shown here is derived from an EMBL/GenBank/DDBJ whole genome shotgun (WGS) entry which is preliminary data.</text>
</comment>
<dbReference type="EMBL" id="BARW01024074">
    <property type="protein sequence ID" value="GAI88642.1"/>
    <property type="molecule type" value="Genomic_DNA"/>
</dbReference>
<protein>
    <recommendedName>
        <fullName evidence="1">Pyruvate:ferredoxin oxidoreductase core domain-containing protein</fullName>
    </recommendedName>
</protein>
<sequence length="111" mass="12264">SAVDILRSDGKKVGLIKLRSYIPFPDTDFKEWAEKVDTFAVIDRSICPGKGGPVFNKLRSTLYNVEERPDILQFHAGLGGKEVRIGDLYNVGEKALKVAQGGTVESLVEWV</sequence>
<dbReference type="InterPro" id="IPR033412">
    <property type="entry name" value="PFOR_II"/>
</dbReference>
<accession>X1S6G8</accession>
<evidence type="ECO:0000259" key="1">
    <source>
        <dbReference type="Pfam" id="PF17147"/>
    </source>
</evidence>
<organism evidence="2">
    <name type="scientific">marine sediment metagenome</name>
    <dbReference type="NCBI Taxonomy" id="412755"/>
    <lineage>
        <taxon>unclassified sequences</taxon>
        <taxon>metagenomes</taxon>
        <taxon>ecological metagenomes</taxon>
    </lineage>
</organism>
<dbReference type="AlphaFoldDB" id="X1S6G8"/>
<dbReference type="PANTHER" id="PTHR32154">
    <property type="entry name" value="PYRUVATE-FLAVODOXIN OXIDOREDUCTASE-RELATED"/>
    <property type="match status" value="1"/>
</dbReference>
<dbReference type="Pfam" id="PF17147">
    <property type="entry name" value="PFOR_II"/>
    <property type="match status" value="1"/>
</dbReference>
<feature type="domain" description="Pyruvate:ferredoxin oxidoreductase core" evidence="1">
    <location>
        <begin position="1"/>
        <end position="87"/>
    </location>
</feature>